<sequence>MPADTDHHTAFIAGLRQLATFLEANPEVPVPRHSTSIAYFPERTADAEMCAEIDRITALCGSKIDPGSLTHDHYGTTLCFGPIRYEAFAVLANARARHDAFVSYQGCITPNAKTEPLPVIHYRCCTCNGTGVNGDNQTCPDCDGIGIDLGA</sequence>
<accession>A0ABW1NWQ9</accession>
<organism evidence="1 2">
    <name type="scientific">Sphaerisporangium aureirubrum</name>
    <dbReference type="NCBI Taxonomy" id="1544736"/>
    <lineage>
        <taxon>Bacteria</taxon>
        <taxon>Bacillati</taxon>
        <taxon>Actinomycetota</taxon>
        <taxon>Actinomycetes</taxon>
        <taxon>Streptosporangiales</taxon>
        <taxon>Streptosporangiaceae</taxon>
        <taxon>Sphaerisporangium</taxon>
    </lineage>
</organism>
<protein>
    <submittedName>
        <fullName evidence="1">Uncharacterized protein</fullName>
    </submittedName>
</protein>
<dbReference type="RefSeq" id="WP_380764022.1">
    <property type="nucleotide sequence ID" value="NZ_JBHSRF010000190.1"/>
</dbReference>
<keyword evidence="2" id="KW-1185">Reference proteome</keyword>
<comment type="caution">
    <text evidence="1">The sequence shown here is derived from an EMBL/GenBank/DDBJ whole genome shotgun (WGS) entry which is preliminary data.</text>
</comment>
<evidence type="ECO:0000313" key="1">
    <source>
        <dbReference type="EMBL" id="MFC6087608.1"/>
    </source>
</evidence>
<reference evidence="2" key="1">
    <citation type="journal article" date="2019" name="Int. J. Syst. Evol. Microbiol.">
        <title>The Global Catalogue of Microorganisms (GCM) 10K type strain sequencing project: providing services to taxonomists for standard genome sequencing and annotation.</title>
        <authorList>
            <consortium name="The Broad Institute Genomics Platform"/>
            <consortium name="The Broad Institute Genome Sequencing Center for Infectious Disease"/>
            <person name="Wu L."/>
            <person name="Ma J."/>
        </authorList>
    </citation>
    <scope>NUCLEOTIDE SEQUENCE [LARGE SCALE GENOMIC DNA]</scope>
    <source>
        <strain evidence="2">JCM 30346</strain>
    </source>
</reference>
<evidence type="ECO:0000313" key="2">
    <source>
        <dbReference type="Proteomes" id="UP001596137"/>
    </source>
</evidence>
<name>A0ABW1NWQ9_9ACTN</name>
<proteinExistence type="predicted"/>
<dbReference type="EMBL" id="JBHSRF010000190">
    <property type="protein sequence ID" value="MFC6087608.1"/>
    <property type="molecule type" value="Genomic_DNA"/>
</dbReference>
<gene>
    <name evidence="1" type="ORF">ACFP1K_41065</name>
</gene>
<dbReference type="Proteomes" id="UP001596137">
    <property type="component" value="Unassembled WGS sequence"/>
</dbReference>